<dbReference type="PANTHER" id="PTHR10039:SF5">
    <property type="entry name" value="NACHT DOMAIN-CONTAINING PROTEIN"/>
    <property type="match status" value="1"/>
</dbReference>
<feature type="non-terminal residue" evidence="4">
    <location>
        <position position="929"/>
    </location>
</feature>
<reference evidence="4 5" key="1">
    <citation type="submission" date="2018-05" db="EMBL/GenBank/DDBJ databases">
        <title>Draft genome sequence of Scytalidium lignicola DSM 105466, a ubiquitous saprotrophic fungus.</title>
        <authorList>
            <person name="Buettner E."/>
            <person name="Gebauer A.M."/>
            <person name="Hofrichter M."/>
            <person name="Liers C."/>
            <person name="Kellner H."/>
        </authorList>
    </citation>
    <scope>NUCLEOTIDE SEQUENCE [LARGE SCALE GENOMIC DNA]</scope>
    <source>
        <strain evidence="4 5">DSM 105466</strain>
    </source>
</reference>
<dbReference type="InterPro" id="IPR056693">
    <property type="entry name" value="DUF7791"/>
</dbReference>
<organism evidence="4 5">
    <name type="scientific">Scytalidium lignicola</name>
    <name type="common">Hyphomycete</name>
    <dbReference type="NCBI Taxonomy" id="5539"/>
    <lineage>
        <taxon>Eukaryota</taxon>
        <taxon>Fungi</taxon>
        <taxon>Dikarya</taxon>
        <taxon>Ascomycota</taxon>
        <taxon>Pezizomycotina</taxon>
        <taxon>Leotiomycetes</taxon>
        <taxon>Leotiomycetes incertae sedis</taxon>
        <taxon>Scytalidium</taxon>
    </lineage>
</organism>
<keyword evidence="1" id="KW-0677">Repeat</keyword>
<dbReference type="Gene3D" id="3.40.50.300">
    <property type="entry name" value="P-loop containing nucleotide triphosphate hydrolases"/>
    <property type="match status" value="1"/>
</dbReference>
<evidence type="ECO:0000256" key="1">
    <source>
        <dbReference type="ARBA" id="ARBA00022737"/>
    </source>
</evidence>
<accession>A0A3E2H6J6</accession>
<dbReference type="SUPFAM" id="SSF52540">
    <property type="entry name" value="P-loop containing nucleoside triphosphate hydrolases"/>
    <property type="match status" value="1"/>
</dbReference>
<evidence type="ECO:0000259" key="2">
    <source>
        <dbReference type="Pfam" id="PF24883"/>
    </source>
</evidence>
<dbReference type="OrthoDB" id="443402at2759"/>
<comment type="caution">
    <text evidence="4">The sequence shown here is derived from an EMBL/GenBank/DDBJ whole genome shotgun (WGS) entry which is preliminary data.</text>
</comment>
<feature type="non-terminal residue" evidence="4">
    <location>
        <position position="1"/>
    </location>
</feature>
<dbReference type="PANTHER" id="PTHR10039">
    <property type="entry name" value="AMELOGENIN"/>
    <property type="match status" value="1"/>
</dbReference>
<name>A0A3E2H6J6_SCYLI</name>
<evidence type="ECO:0000259" key="3">
    <source>
        <dbReference type="Pfam" id="PF25053"/>
    </source>
</evidence>
<dbReference type="STRING" id="5539.A0A3E2H6J6"/>
<dbReference type="Proteomes" id="UP000258309">
    <property type="component" value="Unassembled WGS sequence"/>
</dbReference>
<evidence type="ECO:0000313" key="5">
    <source>
        <dbReference type="Proteomes" id="UP000258309"/>
    </source>
</evidence>
<dbReference type="AlphaFoldDB" id="A0A3E2H6J6"/>
<feature type="domain" description="Nephrocystin 3-like N-terminal" evidence="2">
    <location>
        <begin position="265"/>
        <end position="432"/>
    </location>
</feature>
<dbReference type="InterPro" id="IPR056884">
    <property type="entry name" value="NPHP3-like_N"/>
</dbReference>
<dbReference type="Pfam" id="PF25053">
    <property type="entry name" value="DUF7791"/>
    <property type="match status" value="1"/>
</dbReference>
<proteinExistence type="predicted"/>
<dbReference type="InterPro" id="IPR027417">
    <property type="entry name" value="P-loop_NTPase"/>
</dbReference>
<feature type="domain" description="DUF7791" evidence="3">
    <location>
        <begin position="543"/>
        <end position="683"/>
    </location>
</feature>
<evidence type="ECO:0000313" key="4">
    <source>
        <dbReference type="EMBL" id="RFU28901.1"/>
    </source>
</evidence>
<protein>
    <submittedName>
        <fullName evidence="4">Uncharacterized protein</fullName>
    </submittedName>
</protein>
<dbReference type="Pfam" id="PF24883">
    <property type="entry name" value="NPHP3_N"/>
    <property type="match status" value="1"/>
</dbReference>
<keyword evidence="5" id="KW-1185">Reference proteome</keyword>
<sequence length="929" mass="105759">MLDPLTALSMASSVVQFVDFGVKLVSDGVELYEKGRLGNNDELELITKDLTRLTEDITTSTQLGQTKGGKSPSKDEDALRELATSCKEIGEQLLDLLGSLKVQKSGKMLEDGAASFRKALRSAREKGQIQNVEKRLKKVQDQLNINILALLKVLSQLNELLAENRRSETNTQNKIDELRADVLLAVEQAKERVSSKRATQRANTFSEIGTKCLVLAEEGERVAVVHKILRSLNFKFIKARQSAIKEAHKKTFDWIFEEEDNNLTLRPKFLSWLRGGKGIYWISGKAGSGKSTLMKLLYDHKSTKAVLQAWAGREQLVTACYFFWSAGNDMQKSQQGLLQSFLFQILSQCPDLIPIVCPSRCTVEDIDETAGMWSLQELIGCFEILSKQDLLSAKFCFFVDGLDEYDGEDTNIIKTLQNLIISSKVKICASSRPWNAFEKAFGNHYNQKLLLQDYTKEDIRLYVTEMLEKDESFAIISRKDPQYKQLIEIIVERARGVFLWVYLVVRSLLRGLTDDNDISFMFKRLDSLPVDLEDYFNQMMNTIEDIYREQTARIFQLVVHAKSPLSAIAFWFFAKEIENPNYAVEAEIKSIDNAEVALISERMRTYLNACCKDLLEVNVDQSAGLKFLSYQVDFLHRTVRDFLMTKDMHTLLQSRAGVDFDARVSLCKLSLAQFKAFPNLPQAYSLATLVLAQAEHLMCKVITYAYQAEIHNGTAEYALLNELDRSLTVYLNLQKARPKNGPKWVADLGVFRHYDTNEFISLVTAAGLSLFVSQRLDSQPMLLQKASTKRPLLDIVVHPIASDTELSRTLLREDFDIDIEMARVLFVRGADPNSHRAEDTDDTVWYGFLRLCDMNAYNASTENIFQMAQLFILHGAELDIRVYTGTSERPLKILQRVLSQSQYEHIEALVTERRSAKSSPRLWSWLGWK</sequence>
<dbReference type="OMA" id="TAKACDE"/>
<dbReference type="EMBL" id="NCSJ02000146">
    <property type="protein sequence ID" value="RFU28901.1"/>
    <property type="molecule type" value="Genomic_DNA"/>
</dbReference>
<gene>
    <name evidence="4" type="ORF">B7463_g7422</name>
</gene>